<dbReference type="EMBL" id="BTRK01000001">
    <property type="protein sequence ID" value="GMR30817.1"/>
    <property type="molecule type" value="Genomic_DNA"/>
</dbReference>
<evidence type="ECO:0000313" key="10">
    <source>
        <dbReference type="EMBL" id="GMR30817.1"/>
    </source>
</evidence>
<feature type="region of interest" description="Disordered" evidence="8">
    <location>
        <begin position="55"/>
        <end position="79"/>
    </location>
</feature>
<proteinExistence type="predicted"/>
<accession>A0AAN4YXJ9</accession>
<dbReference type="AlphaFoldDB" id="A0AAN4YXJ9"/>
<dbReference type="InterPro" id="IPR001214">
    <property type="entry name" value="SET_dom"/>
</dbReference>
<keyword evidence="2" id="KW-0158">Chromosome</keyword>
<dbReference type="SUPFAM" id="SSF82199">
    <property type="entry name" value="SET domain"/>
    <property type="match status" value="1"/>
</dbReference>
<evidence type="ECO:0000256" key="7">
    <source>
        <dbReference type="ARBA" id="ARBA00022833"/>
    </source>
</evidence>
<organism evidence="10 11">
    <name type="scientific">Pristionchus mayeri</name>
    <dbReference type="NCBI Taxonomy" id="1317129"/>
    <lineage>
        <taxon>Eukaryota</taxon>
        <taxon>Metazoa</taxon>
        <taxon>Ecdysozoa</taxon>
        <taxon>Nematoda</taxon>
        <taxon>Chromadorea</taxon>
        <taxon>Rhabditida</taxon>
        <taxon>Rhabditina</taxon>
        <taxon>Diplogasteromorpha</taxon>
        <taxon>Diplogasteroidea</taxon>
        <taxon>Neodiplogasteridae</taxon>
        <taxon>Pristionchus</taxon>
    </lineage>
</organism>
<keyword evidence="11" id="KW-1185">Reference proteome</keyword>
<feature type="compositionally biased region" description="Basic and acidic residues" evidence="8">
    <location>
        <begin position="59"/>
        <end position="69"/>
    </location>
</feature>
<keyword evidence="3" id="KW-0489">Methyltransferase</keyword>
<evidence type="ECO:0000256" key="4">
    <source>
        <dbReference type="ARBA" id="ARBA00022679"/>
    </source>
</evidence>
<dbReference type="SMART" id="SM00317">
    <property type="entry name" value="SET"/>
    <property type="match status" value="1"/>
</dbReference>
<feature type="compositionally biased region" description="Acidic residues" evidence="8">
    <location>
        <begin position="189"/>
        <end position="209"/>
    </location>
</feature>
<dbReference type="InterPro" id="IPR046341">
    <property type="entry name" value="SET_dom_sf"/>
</dbReference>
<dbReference type="GO" id="GO:0008168">
    <property type="term" value="F:methyltransferase activity"/>
    <property type="evidence" value="ECO:0007669"/>
    <property type="project" value="UniProtKB-KW"/>
</dbReference>
<evidence type="ECO:0000259" key="9">
    <source>
        <dbReference type="PROSITE" id="PS50280"/>
    </source>
</evidence>
<dbReference type="Pfam" id="PF00856">
    <property type="entry name" value="SET"/>
    <property type="match status" value="1"/>
</dbReference>
<feature type="region of interest" description="Disordered" evidence="8">
    <location>
        <begin position="189"/>
        <end position="242"/>
    </location>
</feature>
<dbReference type="PANTHER" id="PTHR46223">
    <property type="entry name" value="HISTONE-LYSINE N-METHYLTRANSFERASE SUV39H"/>
    <property type="match status" value="1"/>
</dbReference>
<name>A0AAN4YXJ9_9BILA</name>
<evidence type="ECO:0000313" key="11">
    <source>
        <dbReference type="Proteomes" id="UP001328107"/>
    </source>
</evidence>
<keyword evidence="7" id="KW-0862">Zinc</keyword>
<evidence type="ECO:0000256" key="5">
    <source>
        <dbReference type="ARBA" id="ARBA00022691"/>
    </source>
</evidence>
<evidence type="ECO:0000256" key="8">
    <source>
        <dbReference type="SAM" id="MobiDB-lite"/>
    </source>
</evidence>
<feature type="domain" description="SET" evidence="9">
    <location>
        <begin position="2"/>
        <end position="146"/>
    </location>
</feature>
<dbReference type="GO" id="GO:0046872">
    <property type="term" value="F:metal ion binding"/>
    <property type="evidence" value="ECO:0007669"/>
    <property type="project" value="UniProtKB-KW"/>
</dbReference>
<feature type="non-terminal residue" evidence="10">
    <location>
        <position position="1"/>
    </location>
</feature>
<evidence type="ECO:0000256" key="1">
    <source>
        <dbReference type="ARBA" id="ARBA00004286"/>
    </source>
</evidence>
<protein>
    <recommendedName>
        <fullName evidence="9">SET domain-containing protein</fullName>
    </recommendedName>
</protein>
<reference evidence="11" key="1">
    <citation type="submission" date="2022-10" db="EMBL/GenBank/DDBJ databases">
        <title>Genome assembly of Pristionchus species.</title>
        <authorList>
            <person name="Yoshida K."/>
            <person name="Sommer R.J."/>
        </authorList>
    </citation>
    <scope>NUCLEOTIDE SEQUENCE [LARGE SCALE GENOMIC DNA]</scope>
    <source>
        <strain evidence="11">RS5460</strain>
    </source>
</reference>
<dbReference type="PROSITE" id="PS50280">
    <property type="entry name" value="SET"/>
    <property type="match status" value="1"/>
</dbReference>
<dbReference type="GO" id="GO:0032259">
    <property type="term" value="P:methylation"/>
    <property type="evidence" value="ECO:0007669"/>
    <property type="project" value="UniProtKB-KW"/>
</dbReference>
<evidence type="ECO:0000256" key="3">
    <source>
        <dbReference type="ARBA" id="ARBA00022603"/>
    </source>
</evidence>
<comment type="caution">
    <text evidence="10">The sequence shown here is derived from an EMBL/GenBank/DDBJ whole genome shotgun (WGS) entry which is preliminary data.</text>
</comment>
<dbReference type="InterPro" id="IPR050973">
    <property type="entry name" value="H3K9_Histone-Lys_N-MTase"/>
</dbReference>
<feature type="compositionally biased region" description="Basic residues" evidence="8">
    <location>
        <begin position="215"/>
        <end position="228"/>
    </location>
</feature>
<comment type="subcellular location">
    <subcellularLocation>
        <location evidence="1">Chromosome</location>
    </subcellularLocation>
</comment>
<sequence>QVPLIIMRHHIKGYTTRLFADISKGDFVHEYVGALVTYQENKKMDQTYALDQSDSLFDQNKKANREDKHAHRRNNKGKEEKGYCHRALVVNGLEMANEARFSSHGCRPKLKTVVAYVDRQSYGLHRTAFFAERDMKSGEELTWNYHGEELTAALNEGRSFHSALLPDCDCGETDCPIKKHKKKKVADEIDPFDNDYDSFPDTDEEEAAKEEERKKKDRGHRLQKRRARSNSSSNSENITPPR</sequence>
<dbReference type="Gene3D" id="2.170.270.10">
    <property type="entry name" value="SET domain"/>
    <property type="match status" value="1"/>
</dbReference>
<keyword evidence="4" id="KW-0808">Transferase</keyword>
<dbReference type="Proteomes" id="UP001328107">
    <property type="component" value="Unassembled WGS sequence"/>
</dbReference>
<evidence type="ECO:0000256" key="6">
    <source>
        <dbReference type="ARBA" id="ARBA00022723"/>
    </source>
</evidence>
<dbReference type="PANTHER" id="PTHR46223:SF3">
    <property type="entry name" value="HISTONE-LYSINE N-METHYLTRANSFERASE SET-23"/>
    <property type="match status" value="1"/>
</dbReference>
<gene>
    <name evidence="10" type="ORF">PMAYCL1PPCAC_01012</name>
</gene>
<keyword evidence="6" id="KW-0479">Metal-binding</keyword>
<keyword evidence="5" id="KW-0949">S-adenosyl-L-methionine</keyword>
<dbReference type="GO" id="GO:0005694">
    <property type="term" value="C:chromosome"/>
    <property type="evidence" value="ECO:0007669"/>
    <property type="project" value="UniProtKB-SubCell"/>
</dbReference>
<evidence type="ECO:0000256" key="2">
    <source>
        <dbReference type="ARBA" id="ARBA00022454"/>
    </source>
</evidence>